<evidence type="ECO:0000256" key="4">
    <source>
        <dbReference type="ARBA" id="ARBA00022500"/>
    </source>
</evidence>
<dbReference type="Gene3D" id="3.30.565.10">
    <property type="entry name" value="Histidine kinase-like ATPase, C-terminal domain"/>
    <property type="match status" value="1"/>
</dbReference>
<organism evidence="17 18">
    <name type="scientific">Citreimonas salinaria</name>
    <dbReference type="NCBI Taxonomy" id="321339"/>
    <lineage>
        <taxon>Bacteria</taxon>
        <taxon>Pseudomonadati</taxon>
        <taxon>Pseudomonadota</taxon>
        <taxon>Alphaproteobacteria</taxon>
        <taxon>Rhodobacterales</taxon>
        <taxon>Roseobacteraceae</taxon>
        <taxon>Citreimonas</taxon>
    </lineage>
</organism>
<feature type="compositionally biased region" description="Low complexity" evidence="13">
    <location>
        <begin position="231"/>
        <end position="261"/>
    </location>
</feature>
<evidence type="ECO:0000259" key="14">
    <source>
        <dbReference type="PROSITE" id="PS50109"/>
    </source>
</evidence>
<dbReference type="SMART" id="SM01231">
    <property type="entry name" value="H-kinase_dim"/>
    <property type="match status" value="1"/>
</dbReference>
<keyword evidence="10" id="KW-0902">Two-component regulatory system</keyword>
<dbReference type="PANTHER" id="PTHR43395">
    <property type="entry name" value="SENSOR HISTIDINE KINASE CHEA"/>
    <property type="match status" value="1"/>
</dbReference>
<dbReference type="Proteomes" id="UP000199286">
    <property type="component" value="Unassembled WGS sequence"/>
</dbReference>
<dbReference type="SUPFAM" id="SSF47226">
    <property type="entry name" value="Histidine-containing phosphotransfer domain, HPT domain"/>
    <property type="match status" value="1"/>
</dbReference>
<dbReference type="SUPFAM" id="SSF47384">
    <property type="entry name" value="Homodimeric domain of signal transducing histidine kinase"/>
    <property type="match status" value="1"/>
</dbReference>
<dbReference type="Pfam" id="PF01584">
    <property type="entry name" value="CheW"/>
    <property type="match status" value="1"/>
</dbReference>
<evidence type="ECO:0000256" key="6">
    <source>
        <dbReference type="ARBA" id="ARBA00022679"/>
    </source>
</evidence>
<dbReference type="PANTHER" id="PTHR43395:SF10">
    <property type="entry name" value="CHEMOTAXIS PROTEIN CHEA"/>
    <property type="match status" value="1"/>
</dbReference>
<dbReference type="PROSITE" id="PS50109">
    <property type="entry name" value="HIS_KIN"/>
    <property type="match status" value="1"/>
</dbReference>
<evidence type="ECO:0000256" key="13">
    <source>
        <dbReference type="SAM" id="MobiDB-lite"/>
    </source>
</evidence>
<dbReference type="InterPro" id="IPR036061">
    <property type="entry name" value="CheW-like_dom_sf"/>
</dbReference>
<evidence type="ECO:0000259" key="16">
    <source>
        <dbReference type="PROSITE" id="PS50894"/>
    </source>
</evidence>
<evidence type="ECO:0000256" key="9">
    <source>
        <dbReference type="ARBA" id="ARBA00022840"/>
    </source>
</evidence>
<dbReference type="Pfam" id="PF02518">
    <property type="entry name" value="HATPase_c"/>
    <property type="match status" value="1"/>
</dbReference>
<dbReference type="InterPro" id="IPR004105">
    <property type="entry name" value="CheA-like_dim"/>
</dbReference>
<keyword evidence="8 17" id="KW-0418">Kinase</keyword>
<evidence type="ECO:0000256" key="5">
    <source>
        <dbReference type="ARBA" id="ARBA00022553"/>
    </source>
</evidence>
<dbReference type="SMART" id="SM00387">
    <property type="entry name" value="HATPase_c"/>
    <property type="match status" value="1"/>
</dbReference>
<keyword evidence="7" id="KW-0547">Nucleotide-binding</keyword>
<dbReference type="PROSITE" id="PS50894">
    <property type="entry name" value="HPT"/>
    <property type="match status" value="1"/>
</dbReference>
<sequence>MNPATQSFIQEASEILEGLDVTLLELEASPTDSARIDAVFRALHTLKGSGAMFGFTALSKFLHHFENAFDRIRSGEGTVSADLIQLSLASRDHMERMIARGPDPEAGRPPDAETDALVEKIRRLVETMQPGSAPASDGTPTMRRFVIDFRPSPDAMRNGLRPDLLLAELADLGTADITCLGHHVPALEDLDPTVCHLAWHVVLVTGAGRGEIEEVFLFASDGDLEITELGPVGEPASAPGSASEETPAAPEAAQAAEQVPSKSTSVRVQSHRLDELMDQLGELVIAQARLNRISSDVQDSALAGVAEEIERLVTGLRDATLSIRMLPVELVFGKFRRVVRDLSGELGKQVKLDTRGGETEVDKNVIDSLTEPLVHIIRNAIDHGIESPQERAARGKPEHALVKMQARQSGGEVLISVTDDGAGLDAEAIRARAIERGLLAADQEASDEQLYNLIFEPGFSTAKSLSSVSGRGVGMDAVRRVIEDLRGVVEVKSRPGLGTQVTLRLPLTLAIIDGLLVKVAGVPFVLPLSSVEECVDLPADEKARESGRALLRIRDELVPYVNLDTLFGFDRLDEDDRRIVVSSVDGKRMGLVVDEVVGQHQTVIKPLSIYHRGIEGLSGSTILGDGSVAMILDVTALVKRAQAARRVAA</sequence>
<dbReference type="CDD" id="cd00731">
    <property type="entry name" value="CheA_reg"/>
    <property type="match status" value="1"/>
</dbReference>
<dbReference type="CDD" id="cd16916">
    <property type="entry name" value="HATPase_CheA-like"/>
    <property type="match status" value="1"/>
</dbReference>
<reference evidence="17 18" key="1">
    <citation type="submission" date="2016-10" db="EMBL/GenBank/DDBJ databases">
        <authorList>
            <person name="de Groot N.N."/>
        </authorList>
    </citation>
    <scope>NUCLEOTIDE SEQUENCE [LARGE SCALE GENOMIC DNA]</scope>
    <source>
        <strain evidence="17 18">DSM 26880</strain>
    </source>
</reference>
<dbReference type="Gene3D" id="2.30.30.40">
    <property type="entry name" value="SH3 Domains"/>
    <property type="match status" value="1"/>
</dbReference>
<dbReference type="InterPro" id="IPR002545">
    <property type="entry name" value="CheW-lke_dom"/>
</dbReference>
<dbReference type="InterPro" id="IPR005467">
    <property type="entry name" value="His_kinase_dom"/>
</dbReference>
<dbReference type="InterPro" id="IPR003594">
    <property type="entry name" value="HATPase_dom"/>
</dbReference>
<proteinExistence type="predicted"/>
<dbReference type="AlphaFoldDB" id="A0A1H3MRK1"/>
<dbReference type="PRINTS" id="PR00344">
    <property type="entry name" value="BCTRLSENSOR"/>
</dbReference>
<keyword evidence="4" id="KW-0145">Chemotaxis</keyword>
<comment type="function">
    <text evidence="11">Involved in the transmission of sensory signals from the chemoreceptors to the flagellar motors. CheA is autophosphorylated; it can transfer its phosphate group to either CheB or CheY.</text>
</comment>
<dbReference type="GO" id="GO:0000155">
    <property type="term" value="F:phosphorelay sensor kinase activity"/>
    <property type="evidence" value="ECO:0007669"/>
    <property type="project" value="InterPro"/>
</dbReference>
<dbReference type="Pfam" id="PF01627">
    <property type="entry name" value="Hpt"/>
    <property type="match status" value="1"/>
</dbReference>
<evidence type="ECO:0000256" key="2">
    <source>
        <dbReference type="ARBA" id="ARBA00012438"/>
    </source>
</evidence>
<dbReference type="Pfam" id="PF02895">
    <property type="entry name" value="H-kinase_dim"/>
    <property type="match status" value="1"/>
</dbReference>
<dbReference type="InterPro" id="IPR037006">
    <property type="entry name" value="CheA-like_homodim_sf"/>
</dbReference>
<evidence type="ECO:0000256" key="10">
    <source>
        <dbReference type="ARBA" id="ARBA00023012"/>
    </source>
</evidence>
<evidence type="ECO:0000256" key="12">
    <source>
        <dbReference type="PROSITE-ProRule" id="PRU00110"/>
    </source>
</evidence>
<dbReference type="InterPro" id="IPR036890">
    <property type="entry name" value="HATPase_C_sf"/>
</dbReference>
<dbReference type="SMART" id="SM00073">
    <property type="entry name" value="HPT"/>
    <property type="match status" value="1"/>
</dbReference>
<dbReference type="GO" id="GO:0005524">
    <property type="term" value="F:ATP binding"/>
    <property type="evidence" value="ECO:0007669"/>
    <property type="project" value="UniProtKB-KW"/>
</dbReference>
<feature type="domain" description="CheW-like" evidence="15">
    <location>
        <begin position="511"/>
        <end position="643"/>
    </location>
</feature>
<evidence type="ECO:0000256" key="1">
    <source>
        <dbReference type="ARBA" id="ARBA00000085"/>
    </source>
</evidence>
<dbReference type="EMBL" id="FNPF01000018">
    <property type="protein sequence ID" value="SDY79297.1"/>
    <property type="molecule type" value="Genomic_DNA"/>
</dbReference>
<dbReference type="OrthoDB" id="9803176at2"/>
<protein>
    <recommendedName>
        <fullName evidence="3">Chemotaxis protein CheA</fullName>
        <ecNumber evidence="2">2.7.13.3</ecNumber>
    </recommendedName>
</protein>
<evidence type="ECO:0000313" key="17">
    <source>
        <dbReference type="EMBL" id="SDY79297.1"/>
    </source>
</evidence>
<dbReference type="InterPro" id="IPR008207">
    <property type="entry name" value="Sig_transdc_His_kin_Hpt_dom"/>
</dbReference>
<keyword evidence="9" id="KW-0067">ATP-binding</keyword>
<feature type="domain" description="Histidine kinase" evidence="14">
    <location>
        <begin position="254"/>
        <end position="509"/>
    </location>
</feature>
<keyword evidence="5 12" id="KW-0597">Phosphoprotein</keyword>
<keyword evidence="6" id="KW-0808">Transferase</keyword>
<comment type="catalytic activity">
    <reaction evidence="1">
        <text>ATP + protein L-histidine = ADP + protein N-phospho-L-histidine.</text>
        <dbReference type="EC" id="2.7.13.3"/>
    </reaction>
</comment>
<evidence type="ECO:0000256" key="8">
    <source>
        <dbReference type="ARBA" id="ARBA00022777"/>
    </source>
</evidence>
<dbReference type="SUPFAM" id="SSF50341">
    <property type="entry name" value="CheW-like"/>
    <property type="match status" value="1"/>
</dbReference>
<gene>
    <name evidence="17" type="ORF">SAMN05444340_11839</name>
</gene>
<dbReference type="InterPro" id="IPR036097">
    <property type="entry name" value="HisK_dim/P_sf"/>
</dbReference>
<dbReference type="GO" id="GO:0005737">
    <property type="term" value="C:cytoplasm"/>
    <property type="evidence" value="ECO:0007669"/>
    <property type="project" value="InterPro"/>
</dbReference>
<dbReference type="FunFam" id="3.30.565.10:FF:000016">
    <property type="entry name" value="Chemotaxis protein CheA, putative"/>
    <property type="match status" value="1"/>
</dbReference>
<dbReference type="Gene3D" id="1.20.120.160">
    <property type="entry name" value="HPT domain"/>
    <property type="match status" value="1"/>
</dbReference>
<dbReference type="PROSITE" id="PS50851">
    <property type="entry name" value="CHEW"/>
    <property type="match status" value="1"/>
</dbReference>
<evidence type="ECO:0000256" key="11">
    <source>
        <dbReference type="ARBA" id="ARBA00035100"/>
    </source>
</evidence>
<dbReference type="CDD" id="cd00088">
    <property type="entry name" value="HPT"/>
    <property type="match status" value="1"/>
</dbReference>
<dbReference type="SMART" id="SM00260">
    <property type="entry name" value="CheW"/>
    <property type="match status" value="1"/>
</dbReference>
<dbReference type="Gene3D" id="1.10.287.560">
    <property type="entry name" value="Histidine kinase CheA-like, homodimeric domain"/>
    <property type="match status" value="1"/>
</dbReference>
<evidence type="ECO:0000259" key="15">
    <source>
        <dbReference type="PROSITE" id="PS50851"/>
    </source>
</evidence>
<dbReference type="SUPFAM" id="SSF55874">
    <property type="entry name" value="ATPase domain of HSP90 chaperone/DNA topoisomerase II/histidine kinase"/>
    <property type="match status" value="1"/>
</dbReference>
<name>A0A1H3MRK1_9RHOB</name>
<dbReference type="STRING" id="321339.SAMN05444340_11839"/>
<accession>A0A1H3MRK1</accession>
<dbReference type="EC" id="2.7.13.3" evidence="2"/>
<dbReference type="GO" id="GO:0006935">
    <property type="term" value="P:chemotaxis"/>
    <property type="evidence" value="ECO:0007669"/>
    <property type="project" value="UniProtKB-KW"/>
</dbReference>
<evidence type="ECO:0000313" key="18">
    <source>
        <dbReference type="Proteomes" id="UP000199286"/>
    </source>
</evidence>
<feature type="modified residue" description="Phosphohistidine" evidence="12">
    <location>
        <position position="44"/>
    </location>
</feature>
<dbReference type="RefSeq" id="WP_089885273.1">
    <property type="nucleotide sequence ID" value="NZ_FNPF01000018.1"/>
</dbReference>
<dbReference type="InterPro" id="IPR036641">
    <property type="entry name" value="HPT_dom_sf"/>
</dbReference>
<feature type="domain" description="HPt" evidence="16">
    <location>
        <begin position="1"/>
        <end position="101"/>
    </location>
</feature>
<dbReference type="InterPro" id="IPR051315">
    <property type="entry name" value="Bact_Chemotaxis_CheA"/>
</dbReference>
<feature type="region of interest" description="Disordered" evidence="13">
    <location>
        <begin position="230"/>
        <end position="266"/>
    </location>
</feature>
<dbReference type="FunFam" id="2.30.30.40:FF:000048">
    <property type="entry name" value="Chemotaxis protein CheA, putative"/>
    <property type="match status" value="1"/>
</dbReference>
<dbReference type="InterPro" id="IPR004358">
    <property type="entry name" value="Sig_transdc_His_kin-like_C"/>
</dbReference>
<keyword evidence="18" id="KW-1185">Reference proteome</keyword>
<evidence type="ECO:0000256" key="7">
    <source>
        <dbReference type="ARBA" id="ARBA00022741"/>
    </source>
</evidence>
<evidence type="ECO:0000256" key="3">
    <source>
        <dbReference type="ARBA" id="ARBA00021495"/>
    </source>
</evidence>